<keyword evidence="1" id="KW-0597">Phosphoprotein</keyword>
<evidence type="ECO:0000259" key="3">
    <source>
        <dbReference type="SMART" id="SM00072"/>
    </source>
</evidence>
<dbReference type="InterPro" id="IPR000584">
    <property type="entry name" value="VDCC_L_bsu"/>
</dbReference>
<dbReference type="Gene3D" id="3.40.50.300">
    <property type="entry name" value="P-loop containing nucleotide triphosphate hydrolases"/>
    <property type="match status" value="1"/>
</dbReference>
<dbReference type="SUPFAM" id="SSF50044">
    <property type="entry name" value="SH3-domain"/>
    <property type="match status" value="1"/>
</dbReference>
<feature type="region of interest" description="Disordered" evidence="2">
    <location>
        <begin position="1"/>
        <end position="125"/>
    </location>
</feature>
<evidence type="ECO:0000313" key="5">
    <source>
        <dbReference type="Proteomes" id="UP001626550"/>
    </source>
</evidence>
<dbReference type="InterPro" id="IPR008145">
    <property type="entry name" value="GK/Ca_channel_bsu"/>
</dbReference>
<dbReference type="SMART" id="SM00072">
    <property type="entry name" value="GuKc"/>
    <property type="match status" value="1"/>
</dbReference>
<feature type="compositionally biased region" description="Polar residues" evidence="2">
    <location>
        <begin position="505"/>
        <end position="524"/>
    </location>
</feature>
<feature type="compositionally biased region" description="Basic and acidic residues" evidence="2">
    <location>
        <begin position="1"/>
        <end position="10"/>
    </location>
</feature>
<feature type="compositionally biased region" description="Basic and acidic residues" evidence="2">
    <location>
        <begin position="98"/>
        <end position="111"/>
    </location>
</feature>
<feature type="domain" description="Guanylate kinase/L-type calcium channel beta subunit" evidence="3">
    <location>
        <begin position="301"/>
        <end position="482"/>
    </location>
</feature>
<dbReference type="Proteomes" id="UP001626550">
    <property type="component" value="Unassembled WGS sequence"/>
</dbReference>
<comment type="caution">
    <text evidence="4">The sequence shown here is derived from an EMBL/GenBank/DDBJ whole genome shotgun (WGS) entry which is preliminary data.</text>
</comment>
<organism evidence="4 5">
    <name type="scientific">Cichlidogyrus casuarinus</name>
    <dbReference type="NCBI Taxonomy" id="1844966"/>
    <lineage>
        <taxon>Eukaryota</taxon>
        <taxon>Metazoa</taxon>
        <taxon>Spiralia</taxon>
        <taxon>Lophotrochozoa</taxon>
        <taxon>Platyhelminthes</taxon>
        <taxon>Monogenea</taxon>
        <taxon>Monopisthocotylea</taxon>
        <taxon>Dactylogyridea</taxon>
        <taxon>Ancyrocephalidae</taxon>
        <taxon>Cichlidogyrus</taxon>
    </lineage>
</organism>
<proteinExistence type="predicted"/>
<name>A0ABD2QLG5_9PLAT</name>
<dbReference type="Pfam" id="PF00625">
    <property type="entry name" value="Guanylate_kin"/>
    <property type="match status" value="1"/>
</dbReference>
<dbReference type="PRINTS" id="PR01626">
    <property type="entry name" value="LCACHANNELB"/>
</dbReference>
<dbReference type="InterPro" id="IPR036028">
    <property type="entry name" value="SH3-like_dom_sf"/>
</dbReference>
<dbReference type="CDD" id="cd11863">
    <property type="entry name" value="SH3_CACNB"/>
    <property type="match status" value="1"/>
</dbReference>
<dbReference type="AlphaFoldDB" id="A0ABD2QLG5"/>
<evidence type="ECO:0000313" key="4">
    <source>
        <dbReference type="EMBL" id="KAL3319586.1"/>
    </source>
</evidence>
<keyword evidence="5" id="KW-1185">Reference proteome</keyword>
<feature type="compositionally biased region" description="Acidic residues" evidence="2">
    <location>
        <begin position="52"/>
        <end position="78"/>
    </location>
</feature>
<dbReference type="EMBL" id="JBJKFK010000121">
    <property type="protein sequence ID" value="KAL3319586.1"/>
    <property type="molecule type" value="Genomic_DNA"/>
</dbReference>
<dbReference type="InterPro" id="IPR027417">
    <property type="entry name" value="P-loop_NTPase"/>
</dbReference>
<dbReference type="SUPFAM" id="SSF52540">
    <property type="entry name" value="P-loop containing nucleoside triphosphate hydrolases"/>
    <property type="match status" value="1"/>
</dbReference>
<evidence type="ECO:0000256" key="1">
    <source>
        <dbReference type="ARBA" id="ARBA00022553"/>
    </source>
</evidence>
<accession>A0ABD2QLG5</accession>
<reference evidence="4 5" key="1">
    <citation type="submission" date="2024-11" db="EMBL/GenBank/DDBJ databases">
        <title>Adaptive evolution of stress response genes in parasites aligns with host niche diversity.</title>
        <authorList>
            <person name="Hahn C."/>
            <person name="Resl P."/>
        </authorList>
    </citation>
    <scope>NUCLEOTIDE SEQUENCE [LARGE SCALE GENOMIC DNA]</scope>
    <source>
        <strain evidence="4">EGGRZ-B1_66</strain>
        <tissue evidence="4">Body</tissue>
    </source>
</reference>
<feature type="compositionally biased region" description="Polar residues" evidence="2">
    <location>
        <begin position="230"/>
        <end position="250"/>
    </location>
</feature>
<dbReference type="Gene3D" id="2.30.30.40">
    <property type="entry name" value="SH3 Domains"/>
    <property type="match status" value="1"/>
</dbReference>
<sequence>MHQDSLESHSQHLSFEDDIIEPASYGHYGNPGYAPVGQRGYQPSYSGREHDFDDDDITDDLEEDDDVPPDYLEDFGDDDSLHQGGRYQNPTNRNANHKRTDSEDELGHGEMEELDEEDDENHVRRQEEAQIRLETEQKARVQLQKAKSSKVVFAVRTNVAYDCTVEDDCPVPGMGVSFQVKDFLHIKEKFSNDWWIGRLVKEGCDVGFIPSPAKLELLRNAYSGKASVSKNAMPNFDNNPNFRTGNSRASTPPDGEEVRPDDTNKIGTATHKASNAMMTKGGRKTFFKKVDNVPPYDVVPTMRPVVLIGPSLKGYEVTDMMQKAIFDFLKHRFEGRIIITRVVADISLVKRSLLSNTGRKAIIEKNSSRNQSVEVQQEIERIFDLARTQQLIVLDCDTINHPSQLAKTSLAPITVYLKISSTKVLQRLIKTRGKSQSGSMSVQILGADKLLQCSNDQFDVILEENQLHEACEHLADFLESYWRSSHPMGPMSKAERILGIGNRNKGGQASQSPDYSHSISQATNKDPYDGQEPYGGVYGADDDTPNLVQSPADLVQPIRNRQIRTLPQPGPSSIVNHVDERQDFNHNRVSFGT</sequence>
<feature type="region of interest" description="Disordered" evidence="2">
    <location>
        <begin position="501"/>
        <end position="576"/>
    </location>
</feature>
<gene>
    <name evidence="4" type="primary">CACNB2</name>
    <name evidence="4" type="ORF">Ciccas_001737</name>
</gene>
<feature type="region of interest" description="Disordered" evidence="2">
    <location>
        <begin position="230"/>
        <end position="264"/>
    </location>
</feature>
<protein>
    <submittedName>
        <fullName evidence="4">Voltage-dependent L-type calcium channel subunit beta-2</fullName>
    </submittedName>
</protein>
<evidence type="ECO:0000256" key="2">
    <source>
        <dbReference type="SAM" id="MobiDB-lite"/>
    </source>
</evidence>
<dbReference type="PANTHER" id="PTHR11824">
    <property type="entry name" value="VOLTAGE-DEPENDENT CALCIUM CHANNEL BETA SUBUNIT"/>
    <property type="match status" value="1"/>
</dbReference>